<keyword evidence="2" id="KW-1185">Reference proteome</keyword>
<evidence type="ECO:0000313" key="1">
    <source>
        <dbReference type="EMBL" id="KAF9061314.1"/>
    </source>
</evidence>
<accession>A0A9P5PDF9</accession>
<dbReference type="EMBL" id="JADNRY010000207">
    <property type="protein sequence ID" value="KAF9061314.1"/>
    <property type="molecule type" value="Genomic_DNA"/>
</dbReference>
<proteinExistence type="predicted"/>
<comment type="caution">
    <text evidence="1">The sequence shown here is derived from an EMBL/GenBank/DDBJ whole genome shotgun (WGS) entry which is preliminary data.</text>
</comment>
<sequence>MSQIAVYKFQTKGSKLWVEVVISQFRHGAFIDRLVTILRTSPPILFLFSQKVDERIPFQTYLLPSFVFPSGKKYIGSQFRYSTPYLIIAGIGRGSGQIPFIAVQVAITPEEHPIGFSQVRKFAPSIDPSVVVNSGATEFRHIVPAEALGVVLQTYSKAIDTVLIPTITRTGIYSKADSASSVVA</sequence>
<organism evidence="1 2">
    <name type="scientific">Rhodocollybia butyracea</name>
    <dbReference type="NCBI Taxonomy" id="206335"/>
    <lineage>
        <taxon>Eukaryota</taxon>
        <taxon>Fungi</taxon>
        <taxon>Dikarya</taxon>
        <taxon>Basidiomycota</taxon>
        <taxon>Agaricomycotina</taxon>
        <taxon>Agaricomycetes</taxon>
        <taxon>Agaricomycetidae</taxon>
        <taxon>Agaricales</taxon>
        <taxon>Marasmiineae</taxon>
        <taxon>Omphalotaceae</taxon>
        <taxon>Rhodocollybia</taxon>
    </lineage>
</organism>
<name>A0A9P5PDF9_9AGAR</name>
<dbReference type="Proteomes" id="UP000772434">
    <property type="component" value="Unassembled WGS sequence"/>
</dbReference>
<protein>
    <submittedName>
        <fullName evidence="1">Uncharacterized protein</fullName>
    </submittedName>
</protein>
<dbReference type="OrthoDB" id="10021397at2759"/>
<gene>
    <name evidence="1" type="ORF">BDP27DRAFT_1369794</name>
</gene>
<reference evidence="1" key="1">
    <citation type="submission" date="2020-11" db="EMBL/GenBank/DDBJ databases">
        <authorList>
            <consortium name="DOE Joint Genome Institute"/>
            <person name="Ahrendt S."/>
            <person name="Riley R."/>
            <person name="Andreopoulos W."/>
            <person name="Labutti K."/>
            <person name="Pangilinan J."/>
            <person name="Ruiz-Duenas F.J."/>
            <person name="Barrasa J.M."/>
            <person name="Sanchez-Garcia M."/>
            <person name="Camarero S."/>
            <person name="Miyauchi S."/>
            <person name="Serrano A."/>
            <person name="Linde D."/>
            <person name="Babiker R."/>
            <person name="Drula E."/>
            <person name="Ayuso-Fernandez I."/>
            <person name="Pacheco R."/>
            <person name="Padilla G."/>
            <person name="Ferreira P."/>
            <person name="Barriuso J."/>
            <person name="Kellner H."/>
            <person name="Castanera R."/>
            <person name="Alfaro M."/>
            <person name="Ramirez L."/>
            <person name="Pisabarro A.G."/>
            <person name="Kuo A."/>
            <person name="Tritt A."/>
            <person name="Lipzen A."/>
            <person name="He G."/>
            <person name="Yan M."/>
            <person name="Ng V."/>
            <person name="Cullen D."/>
            <person name="Martin F."/>
            <person name="Rosso M.-N."/>
            <person name="Henrissat B."/>
            <person name="Hibbett D."/>
            <person name="Martinez A.T."/>
            <person name="Grigoriev I.V."/>
        </authorList>
    </citation>
    <scope>NUCLEOTIDE SEQUENCE</scope>
    <source>
        <strain evidence="1">AH 40177</strain>
    </source>
</reference>
<dbReference type="AlphaFoldDB" id="A0A9P5PDF9"/>
<evidence type="ECO:0000313" key="2">
    <source>
        <dbReference type="Proteomes" id="UP000772434"/>
    </source>
</evidence>